<dbReference type="OrthoDB" id="696470at2"/>
<dbReference type="EMBL" id="RBWS01000024">
    <property type="protein sequence ID" value="RKO68980.1"/>
    <property type="molecule type" value="Genomic_DNA"/>
</dbReference>
<accession>A0A420VRK5</accession>
<protein>
    <submittedName>
        <fullName evidence="2">Uncharacterized protein</fullName>
    </submittedName>
</protein>
<keyword evidence="1" id="KW-1133">Transmembrane helix</keyword>
<feature type="transmembrane region" description="Helical" evidence="1">
    <location>
        <begin position="52"/>
        <end position="73"/>
    </location>
</feature>
<keyword evidence="3" id="KW-1185">Reference proteome</keyword>
<feature type="transmembrane region" description="Helical" evidence="1">
    <location>
        <begin position="12"/>
        <end position="32"/>
    </location>
</feature>
<evidence type="ECO:0000256" key="1">
    <source>
        <dbReference type="SAM" id="Phobius"/>
    </source>
</evidence>
<organism evidence="2 3">
    <name type="scientific">Sphingobacterium puteale</name>
    <dbReference type="NCBI Taxonomy" id="2420510"/>
    <lineage>
        <taxon>Bacteria</taxon>
        <taxon>Pseudomonadati</taxon>
        <taxon>Bacteroidota</taxon>
        <taxon>Sphingobacteriia</taxon>
        <taxon>Sphingobacteriales</taxon>
        <taxon>Sphingobacteriaceae</taxon>
        <taxon>Sphingobacterium</taxon>
    </lineage>
</organism>
<dbReference type="RefSeq" id="WP_121126842.1">
    <property type="nucleotide sequence ID" value="NZ_RBWS01000024.1"/>
</dbReference>
<feature type="transmembrane region" description="Helical" evidence="1">
    <location>
        <begin position="85"/>
        <end position="105"/>
    </location>
</feature>
<dbReference type="Proteomes" id="UP000282423">
    <property type="component" value="Unassembled WGS sequence"/>
</dbReference>
<proteinExistence type="predicted"/>
<evidence type="ECO:0000313" key="2">
    <source>
        <dbReference type="EMBL" id="RKO68980.1"/>
    </source>
</evidence>
<sequence>MIKTKSKPRWYDYVICIVAGIFVVAICNFAAYIPALRSLPEQLYDKMIVDRIIWSLSSATFYVFWLSVVMLVVQSDFKYRPPHNLVLWSVLPYTLTNLLFGYAIFNARRNSSALDEALDVVPMSRDESEILAFYQQADLKYYLSAVIIGYLVLIFFKGYQKRMLAILSAESKNPTKKTRSKDVEEKRLLDEAQKLANTFADTDKIKSTDPDSEVLDVDFFAFIYGEGFDYVIINEGYAIPFVADDDEPIDTIFEGIFIQINSTLYIRADHIMLFDLEKHYIIISPVLEELFEKITKKSVQNKLYSYRCLHKPASYYQIEPTLVDKIKSTFKMD</sequence>
<dbReference type="AlphaFoldDB" id="A0A420VRK5"/>
<evidence type="ECO:0000313" key="3">
    <source>
        <dbReference type="Proteomes" id="UP000282423"/>
    </source>
</evidence>
<reference evidence="2 3" key="1">
    <citation type="submission" date="2018-10" db="EMBL/GenBank/DDBJ databases">
        <title>Sphingobacterium sp. M05W1-28.</title>
        <authorList>
            <person name="Cai H."/>
        </authorList>
    </citation>
    <scope>NUCLEOTIDE SEQUENCE [LARGE SCALE GENOMIC DNA]</scope>
    <source>
        <strain evidence="2 3">M05W1-28</strain>
    </source>
</reference>
<keyword evidence="1" id="KW-0472">Membrane</keyword>
<name>A0A420VRK5_9SPHI</name>
<feature type="transmembrane region" description="Helical" evidence="1">
    <location>
        <begin position="141"/>
        <end position="159"/>
    </location>
</feature>
<keyword evidence="1" id="KW-0812">Transmembrane</keyword>
<gene>
    <name evidence="2" type="ORF">D7322_24635</name>
</gene>
<comment type="caution">
    <text evidence="2">The sequence shown here is derived from an EMBL/GenBank/DDBJ whole genome shotgun (WGS) entry which is preliminary data.</text>
</comment>